<dbReference type="OrthoDB" id="7374791at2"/>
<evidence type="ECO:0000313" key="3">
    <source>
        <dbReference type="Proteomes" id="UP000321058"/>
    </source>
</evidence>
<dbReference type="InterPro" id="IPR036514">
    <property type="entry name" value="SGNH_hydro_sf"/>
</dbReference>
<organism evidence="2 3">
    <name type="scientific">Reyranella soli</name>
    <dbReference type="NCBI Taxonomy" id="1230389"/>
    <lineage>
        <taxon>Bacteria</taxon>
        <taxon>Pseudomonadati</taxon>
        <taxon>Pseudomonadota</taxon>
        <taxon>Alphaproteobacteria</taxon>
        <taxon>Hyphomicrobiales</taxon>
        <taxon>Reyranellaceae</taxon>
        <taxon>Reyranella</taxon>
    </lineage>
</organism>
<dbReference type="SUPFAM" id="SSF52266">
    <property type="entry name" value="SGNH hydrolase"/>
    <property type="match status" value="1"/>
</dbReference>
<dbReference type="RefSeq" id="WP_147156144.1">
    <property type="nucleotide sequence ID" value="NZ_BKAJ01000184.1"/>
</dbReference>
<name>A0A512NPE6_9HYPH</name>
<proteinExistence type="predicted"/>
<feature type="transmembrane region" description="Helical" evidence="1">
    <location>
        <begin position="55"/>
        <end position="76"/>
    </location>
</feature>
<keyword evidence="1" id="KW-0472">Membrane</keyword>
<sequence length="388" mass="42412">MAATGRNLSLAALMLALVAAAALALPSAMWACLVATLLGLAGVVLFRGNGWRTGSLLAAALALSLTLLDAFAGLLTPTAHGAGLIRTVEPRWWPQPHPVLGFRPAPDSTAVAHATFDGQPVYHQTYHIDSESSRVTPKAPAGADLYLFLGDSFMFGQGIADNETLPWLFATANDGKIRTLNLSAPGNAPNHLVRAFEAGLLDRYLGQPVKAVIVWIIPAQLARTTGDGSWLGSSPRYELDNGKLVHTGSFTEYRFTHPLDGAKYYLGELFPFIEAIGEKQRQEQQLKLFVAMMARLQQYAREKFNAPLVVVYSWPDEKSRGLHGDSVIDQRELVDVITQMRKLGIELIRVDDLTSGQEVDKLLIPHDGHPTRHTNELIAAELKKRLIK</sequence>
<keyword evidence="1" id="KW-1133">Transmembrane helix</keyword>
<dbReference type="EMBL" id="BKAJ01000184">
    <property type="protein sequence ID" value="GEP60813.1"/>
    <property type="molecule type" value="Genomic_DNA"/>
</dbReference>
<dbReference type="GO" id="GO:0016788">
    <property type="term" value="F:hydrolase activity, acting on ester bonds"/>
    <property type="evidence" value="ECO:0007669"/>
    <property type="project" value="UniProtKB-ARBA"/>
</dbReference>
<gene>
    <name evidence="2" type="ORF">RSO01_79790</name>
</gene>
<evidence type="ECO:0000256" key="1">
    <source>
        <dbReference type="SAM" id="Phobius"/>
    </source>
</evidence>
<comment type="caution">
    <text evidence="2">The sequence shown here is derived from an EMBL/GenBank/DDBJ whole genome shotgun (WGS) entry which is preliminary data.</text>
</comment>
<keyword evidence="1" id="KW-0812">Transmembrane</keyword>
<protein>
    <submittedName>
        <fullName evidence="2">Uncharacterized protein</fullName>
    </submittedName>
</protein>
<evidence type="ECO:0000313" key="2">
    <source>
        <dbReference type="EMBL" id="GEP60813.1"/>
    </source>
</evidence>
<dbReference type="Proteomes" id="UP000321058">
    <property type="component" value="Unassembled WGS sequence"/>
</dbReference>
<reference evidence="2 3" key="1">
    <citation type="submission" date="2019-07" db="EMBL/GenBank/DDBJ databases">
        <title>Whole genome shotgun sequence of Reyranella soli NBRC 108950.</title>
        <authorList>
            <person name="Hosoyama A."/>
            <person name="Uohara A."/>
            <person name="Ohji S."/>
            <person name="Ichikawa N."/>
        </authorList>
    </citation>
    <scope>NUCLEOTIDE SEQUENCE [LARGE SCALE GENOMIC DNA]</scope>
    <source>
        <strain evidence="2 3">NBRC 108950</strain>
    </source>
</reference>
<accession>A0A512NPE6</accession>
<keyword evidence="3" id="KW-1185">Reference proteome</keyword>
<dbReference type="Gene3D" id="3.40.50.1110">
    <property type="entry name" value="SGNH hydrolase"/>
    <property type="match status" value="1"/>
</dbReference>
<dbReference type="AlphaFoldDB" id="A0A512NPE6"/>